<gene>
    <name evidence="2" type="ORF">PGT21_031877</name>
    <name evidence="3" type="ORF">PGTUg99_011472</name>
</gene>
<evidence type="ECO:0000313" key="2">
    <source>
        <dbReference type="EMBL" id="KAA1096930.1"/>
    </source>
</evidence>
<dbReference type="OrthoDB" id="2496723at2759"/>
<dbReference type="Proteomes" id="UP000325313">
    <property type="component" value="Unassembled WGS sequence"/>
</dbReference>
<evidence type="ECO:0000256" key="1">
    <source>
        <dbReference type="SAM" id="MobiDB-lite"/>
    </source>
</evidence>
<comment type="caution">
    <text evidence="3">The sequence shown here is derived from an EMBL/GenBank/DDBJ whole genome shotgun (WGS) entry which is preliminary data.</text>
</comment>
<dbReference type="EMBL" id="VDEP01000306">
    <property type="protein sequence ID" value="KAA1107927.1"/>
    <property type="molecule type" value="Genomic_DNA"/>
</dbReference>
<accession>A0A5B0Q4C7</accession>
<feature type="region of interest" description="Disordered" evidence="1">
    <location>
        <begin position="1"/>
        <end position="30"/>
    </location>
</feature>
<name>A0A5B0Q4C7_PUCGR</name>
<feature type="compositionally biased region" description="Polar residues" evidence="1">
    <location>
        <begin position="11"/>
        <end position="30"/>
    </location>
</feature>
<dbReference type="EMBL" id="VSWC01000067">
    <property type="protein sequence ID" value="KAA1096930.1"/>
    <property type="molecule type" value="Genomic_DNA"/>
</dbReference>
<protein>
    <submittedName>
        <fullName evidence="3">Uncharacterized protein</fullName>
    </submittedName>
</protein>
<evidence type="ECO:0000313" key="4">
    <source>
        <dbReference type="Proteomes" id="UP000324748"/>
    </source>
</evidence>
<reference evidence="4 5" key="1">
    <citation type="submission" date="2019-05" db="EMBL/GenBank/DDBJ databases">
        <title>Emergence of the Ug99 lineage of the wheat stem rust pathogen through somatic hybridization.</title>
        <authorList>
            <person name="Li F."/>
            <person name="Upadhyaya N.M."/>
            <person name="Sperschneider J."/>
            <person name="Matny O."/>
            <person name="Nguyen-Phuc H."/>
            <person name="Mago R."/>
            <person name="Raley C."/>
            <person name="Miller M.E."/>
            <person name="Silverstein K.A.T."/>
            <person name="Henningsen E."/>
            <person name="Hirsch C.D."/>
            <person name="Visser B."/>
            <person name="Pretorius Z.A."/>
            <person name="Steffenson B.J."/>
            <person name="Schwessinger B."/>
            <person name="Dodds P.N."/>
            <person name="Figueroa M."/>
        </authorList>
    </citation>
    <scope>NUCLEOTIDE SEQUENCE [LARGE SCALE GENOMIC DNA]</scope>
    <source>
        <strain evidence="2">21-0</strain>
        <strain evidence="3 5">Ug99</strain>
    </source>
</reference>
<evidence type="ECO:0000313" key="5">
    <source>
        <dbReference type="Proteomes" id="UP000325313"/>
    </source>
</evidence>
<evidence type="ECO:0000313" key="3">
    <source>
        <dbReference type="EMBL" id="KAA1107927.1"/>
    </source>
</evidence>
<dbReference type="Proteomes" id="UP000324748">
    <property type="component" value="Unassembled WGS sequence"/>
</dbReference>
<sequence>MDNKIDLSLGLSVTNSQPKSARPKFSNTSSGFESRKRFEAEWYCTHNHSNHKKRKHRNFFTDPIAEAEKISYNQGQETEKSHSNIYHKKKLPQMRNNGLNAIEEVQTLKDSDLDGSLKVAKSIQPLNPIDGSTSFEIIDFHQKNKGEALKTGKHQNKTKLFNMKQEFFLAGLSEIEHTEKIWGFILGVSQYLASLEDQMLKLENDEIISQLNKKLKNKIGGKLPQGTLDSNHIDENLSNFSHILWFINLRLLRTLGKVVDAEEHFLFYMWILALFEDENISSLISILENEKEGKMETITHEDHPLNLLVQSITSKHNSEPFYFFERTYRDKRPSKKNSYTISYGEMSKKQLLMTKTIVCLLASYYQATNSTKWEKIFRDNKGFLNHLERIQTSFIYSRLKFQEGKSEKMSSSHLLPWKPKFDIGIQTENIEWTKYFSMKSTANSDMLLKNASDYKDQPKQSSITELITPPFNENITMAFNRWNDIIKMVFIHDIHTTATRKLCMNKYRSEIQNWHQNHLYKFEDTDNSTEKTNQVVILNEMERFLELMWGLNSLLIQSFGYRADDPLCLEEQENLQREFYCILNLSQSLDESKFENKLKQERNDKGQDFKLQKLIILSLKTYRNRKLYQSEAPCQRESFTEEGLKAMAAIAMMSHYYQKVNPEKWATIFVNESNFIKSFENIHSGIMNGLHYSKNFLKEGANNLFICRLIPWKNPFSTNKSQRRSIDRLVG</sequence>
<keyword evidence="4" id="KW-1185">Reference proteome</keyword>
<dbReference type="AlphaFoldDB" id="A0A5B0Q4C7"/>
<proteinExistence type="predicted"/>
<organism evidence="3 5">
    <name type="scientific">Puccinia graminis f. sp. tritici</name>
    <dbReference type="NCBI Taxonomy" id="56615"/>
    <lineage>
        <taxon>Eukaryota</taxon>
        <taxon>Fungi</taxon>
        <taxon>Dikarya</taxon>
        <taxon>Basidiomycota</taxon>
        <taxon>Pucciniomycotina</taxon>
        <taxon>Pucciniomycetes</taxon>
        <taxon>Pucciniales</taxon>
        <taxon>Pucciniaceae</taxon>
        <taxon>Puccinia</taxon>
    </lineage>
</organism>